<reference evidence="2 3" key="1">
    <citation type="journal article" date="2014" name="Genome Biol. Evol.">
        <title>The secreted proteins of Achlya hypogyna and Thraustotheca clavata identify the ancestral oomycete secretome and reveal gene acquisitions by horizontal gene transfer.</title>
        <authorList>
            <person name="Misner I."/>
            <person name="Blouin N."/>
            <person name="Leonard G."/>
            <person name="Richards T.A."/>
            <person name="Lane C.E."/>
        </authorList>
    </citation>
    <scope>NUCLEOTIDE SEQUENCE [LARGE SCALE GENOMIC DNA]</scope>
    <source>
        <strain evidence="2 3">ATCC 34112</strain>
    </source>
</reference>
<evidence type="ECO:0000313" key="3">
    <source>
        <dbReference type="Proteomes" id="UP000243217"/>
    </source>
</evidence>
<feature type="compositionally biased region" description="Basic and acidic residues" evidence="1">
    <location>
        <begin position="26"/>
        <end position="42"/>
    </location>
</feature>
<keyword evidence="3" id="KW-1185">Reference proteome</keyword>
<accession>A0A1W0A3C7</accession>
<evidence type="ECO:0000256" key="1">
    <source>
        <dbReference type="SAM" id="MobiDB-lite"/>
    </source>
</evidence>
<proteinExistence type="predicted"/>
<dbReference type="EMBL" id="JNBS01000551">
    <property type="protein sequence ID" value="OQS04786.1"/>
    <property type="molecule type" value="Genomic_DNA"/>
</dbReference>
<dbReference type="PANTHER" id="PTHR46586">
    <property type="entry name" value="ANKYRIN REPEAT-CONTAINING PROTEIN"/>
    <property type="match status" value="1"/>
</dbReference>
<gene>
    <name evidence="2" type="ORF">THRCLA_20796</name>
</gene>
<dbReference type="Proteomes" id="UP000243217">
    <property type="component" value="Unassembled WGS sequence"/>
</dbReference>
<dbReference type="PANTHER" id="PTHR46586:SF3">
    <property type="entry name" value="ANKYRIN REPEAT-CONTAINING PROTEIN"/>
    <property type="match status" value="1"/>
</dbReference>
<protein>
    <submittedName>
        <fullName evidence="2">Uncharacterized protein</fullName>
    </submittedName>
</protein>
<name>A0A1W0A3C7_9STRA</name>
<dbReference type="AlphaFoldDB" id="A0A1W0A3C7"/>
<dbReference type="SUPFAM" id="SSF140860">
    <property type="entry name" value="Pseudo ankyrin repeat-like"/>
    <property type="match status" value="1"/>
</dbReference>
<comment type="caution">
    <text evidence="2">The sequence shown here is derived from an EMBL/GenBank/DDBJ whole genome shotgun (WGS) entry which is preliminary data.</text>
</comment>
<dbReference type="Pfam" id="PF12796">
    <property type="entry name" value="Ank_2"/>
    <property type="match status" value="1"/>
</dbReference>
<feature type="region of interest" description="Disordered" evidence="1">
    <location>
        <begin position="26"/>
        <end position="51"/>
    </location>
</feature>
<dbReference type="InterPro" id="IPR052050">
    <property type="entry name" value="SecEffector_AnkRepeat"/>
</dbReference>
<dbReference type="InterPro" id="IPR002110">
    <property type="entry name" value="Ankyrin_rpt"/>
</dbReference>
<sequence length="226" mass="26358">MNDEARLSPRSSVLSPVSKLHKLREMQAEAQQRRVDAFSEKQRRWKKPSSKPTIEIARRIYPQKQVEKPIFHFRRTYARESAAQEKKNVRMNEDTHGENVQVDATANQHQSTEAMNGHRRTTRKLHLESWEEVQAKAHAVAAKRAELLRSQQLLEEIEKLLYEYLHAIGCKSCTTQAIDDAARYGHFDIIKLLHQNRTEGWTSAALYYAIDFDRLDIVKYLAQYAI</sequence>
<dbReference type="InterPro" id="IPR036770">
    <property type="entry name" value="Ankyrin_rpt-contain_sf"/>
</dbReference>
<dbReference type="Gene3D" id="1.25.40.20">
    <property type="entry name" value="Ankyrin repeat-containing domain"/>
    <property type="match status" value="1"/>
</dbReference>
<evidence type="ECO:0000313" key="2">
    <source>
        <dbReference type="EMBL" id="OQS04786.1"/>
    </source>
</evidence>
<organism evidence="2 3">
    <name type="scientific">Thraustotheca clavata</name>
    <dbReference type="NCBI Taxonomy" id="74557"/>
    <lineage>
        <taxon>Eukaryota</taxon>
        <taxon>Sar</taxon>
        <taxon>Stramenopiles</taxon>
        <taxon>Oomycota</taxon>
        <taxon>Saprolegniomycetes</taxon>
        <taxon>Saprolegniales</taxon>
        <taxon>Achlyaceae</taxon>
        <taxon>Thraustotheca</taxon>
    </lineage>
</organism>